<dbReference type="Proteomes" id="UP000215914">
    <property type="component" value="Unassembled WGS sequence"/>
</dbReference>
<evidence type="ECO:0000313" key="3">
    <source>
        <dbReference type="Proteomes" id="UP000215914"/>
    </source>
</evidence>
<feature type="region of interest" description="Disordered" evidence="1">
    <location>
        <begin position="220"/>
        <end position="255"/>
    </location>
</feature>
<sequence length="255" mass="29415">MSSDYYLLTGFHLCRYLHKMISTSITARNKSREWCTSGDLFFLYCLLYKRPCALAYGLAQYFASAHHRQERGMLFGGAYVTKIAHSLGYHPENDRGRVGPAAQPKRMGMNTINGMHITKDFPCGKRLKNLDGTQYQLKELPEEFPLIYPPRDPEPPEPHDPAAVLPRPPQPRGPPGAPQFPRHVMPGPDPSHERLLRNVERNNYLLEWVAAALQQQRQHDGLPPLPFIADADWDQHQRQQQQHQEQQQQHQEQQQ</sequence>
<feature type="compositionally biased region" description="Basic and acidic residues" evidence="1">
    <location>
        <begin position="151"/>
        <end position="160"/>
    </location>
</feature>
<dbReference type="EMBL" id="MNCJ02000332">
    <property type="protein sequence ID" value="KAF5756261.1"/>
    <property type="molecule type" value="Genomic_DNA"/>
</dbReference>
<evidence type="ECO:0000313" key="2">
    <source>
        <dbReference type="EMBL" id="KAF5756261.1"/>
    </source>
</evidence>
<reference evidence="2" key="1">
    <citation type="journal article" date="2017" name="Nature">
        <title>The sunflower genome provides insights into oil metabolism, flowering and Asterid evolution.</title>
        <authorList>
            <person name="Badouin H."/>
            <person name="Gouzy J."/>
            <person name="Grassa C.J."/>
            <person name="Murat F."/>
            <person name="Staton S.E."/>
            <person name="Cottret L."/>
            <person name="Lelandais-Briere C."/>
            <person name="Owens G.L."/>
            <person name="Carrere S."/>
            <person name="Mayjonade B."/>
            <person name="Legrand L."/>
            <person name="Gill N."/>
            <person name="Kane N.C."/>
            <person name="Bowers J.E."/>
            <person name="Hubner S."/>
            <person name="Bellec A."/>
            <person name="Berard A."/>
            <person name="Berges H."/>
            <person name="Blanchet N."/>
            <person name="Boniface M.C."/>
            <person name="Brunel D."/>
            <person name="Catrice O."/>
            <person name="Chaidir N."/>
            <person name="Claudel C."/>
            <person name="Donnadieu C."/>
            <person name="Faraut T."/>
            <person name="Fievet G."/>
            <person name="Helmstetter N."/>
            <person name="King M."/>
            <person name="Knapp S.J."/>
            <person name="Lai Z."/>
            <person name="Le Paslier M.C."/>
            <person name="Lippi Y."/>
            <person name="Lorenzon L."/>
            <person name="Mandel J.R."/>
            <person name="Marage G."/>
            <person name="Marchand G."/>
            <person name="Marquand E."/>
            <person name="Bret-Mestries E."/>
            <person name="Morien E."/>
            <person name="Nambeesan S."/>
            <person name="Nguyen T."/>
            <person name="Pegot-Espagnet P."/>
            <person name="Pouilly N."/>
            <person name="Raftis F."/>
            <person name="Sallet E."/>
            <person name="Schiex T."/>
            <person name="Thomas J."/>
            <person name="Vandecasteele C."/>
            <person name="Vares D."/>
            <person name="Vear F."/>
            <person name="Vautrin S."/>
            <person name="Crespi M."/>
            <person name="Mangin B."/>
            <person name="Burke J.M."/>
            <person name="Salse J."/>
            <person name="Munos S."/>
            <person name="Vincourt P."/>
            <person name="Rieseberg L.H."/>
            <person name="Langlade N.B."/>
        </authorList>
    </citation>
    <scope>NUCLEOTIDE SEQUENCE</scope>
    <source>
        <tissue evidence="2">Leaves</tissue>
    </source>
</reference>
<protein>
    <submittedName>
        <fullName evidence="2">Uncharacterized protein</fullName>
    </submittedName>
</protein>
<proteinExistence type="predicted"/>
<dbReference type="Gramene" id="mRNA:HanXRQr2_Chr17g0812551">
    <property type="protein sequence ID" value="CDS:HanXRQr2_Chr17g0812551.1"/>
    <property type="gene ID" value="HanXRQr2_Chr17g0812551"/>
</dbReference>
<dbReference type="AlphaFoldDB" id="A0A9K3DLN6"/>
<keyword evidence="3" id="KW-1185">Reference proteome</keyword>
<name>A0A9K3DLN6_HELAN</name>
<accession>A0A9K3DLN6</accession>
<evidence type="ECO:0000256" key="1">
    <source>
        <dbReference type="SAM" id="MobiDB-lite"/>
    </source>
</evidence>
<comment type="caution">
    <text evidence="2">The sequence shown here is derived from an EMBL/GenBank/DDBJ whole genome shotgun (WGS) entry which is preliminary data.</text>
</comment>
<feature type="compositionally biased region" description="Pro residues" evidence="1">
    <location>
        <begin position="166"/>
        <end position="178"/>
    </location>
</feature>
<organism evidence="2 3">
    <name type="scientific">Helianthus annuus</name>
    <name type="common">Common sunflower</name>
    <dbReference type="NCBI Taxonomy" id="4232"/>
    <lineage>
        <taxon>Eukaryota</taxon>
        <taxon>Viridiplantae</taxon>
        <taxon>Streptophyta</taxon>
        <taxon>Embryophyta</taxon>
        <taxon>Tracheophyta</taxon>
        <taxon>Spermatophyta</taxon>
        <taxon>Magnoliopsida</taxon>
        <taxon>eudicotyledons</taxon>
        <taxon>Gunneridae</taxon>
        <taxon>Pentapetalae</taxon>
        <taxon>asterids</taxon>
        <taxon>campanulids</taxon>
        <taxon>Asterales</taxon>
        <taxon>Asteraceae</taxon>
        <taxon>Asteroideae</taxon>
        <taxon>Heliantheae alliance</taxon>
        <taxon>Heliantheae</taxon>
        <taxon>Helianthus</taxon>
    </lineage>
</organism>
<feature type="region of interest" description="Disordered" evidence="1">
    <location>
        <begin position="145"/>
        <end position="194"/>
    </location>
</feature>
<feature type="compositionally biased region" description="Low complexity" evidence="1">
    <location>
        <begin position="238"/>
        <end position="255"/>
    </location>
</feature>
<reference evidence="2" key="2">
    <citation type="submission" date="2020-06" db="EMBL/GenBank/DDBJ databases">
        <title>Helianthus annuus Genome sequencing and assembly Release 2.</title>
        <authorList>
            <person name="Gouzy J."/>
            <person name="Langlade N."/>
            <person name="Munos S."/>
        </authorList>
    </citation>
    <scope>NUCLEOTIDE SEQUENCE</scope>
    <source>
        <tissue evidence="2">Leaves</tissue>
    </source>
</reference>
<gene>
    <name evidence="2" type="ORF">HanXRQr2_Chr17g0812551</name>
</gene>